<proteinExistence type="predicted"/>
<evidence type="ECO:0008006" key="11">
    <source>
        <dbReference type="Google" id="ProtNLM"/>
    </source>
</evidence>
<evidence type="ECO:0000256" key="6">
    <source>
        <dbReference type="ARBA" id="ARBA00023136"/>
    </source>
</evidence>
<feature type="transmembrane region" description="Helical" evidence="8">
    <location>
        <begin position="109"/>
        <end position="128"/>
    </location>
</feature>
<feature type="transmembrane region" description="Helical" evidence="8">
    <location>
        <begin position="83"/>
        <end position="103"/>
    </location>
</feature>
<keyword evidence="2" id="KW-0813">Transport</keyword>
<dbReference type="EMBL" id="BMAR01000017">
    <property type="protein sequence ID" value="GFR47218.1"/>
    <property type="molecule type" value="Genomic_DNA"/>
</dbReference>
<protein>
    <recommendedName>
        <fullName evidence="11">Membrane transporter protein</fullName>
    </recommendedName>
</protein>
<evidence type="ECO:0000313" key="9">
    <source>
        <dbReference type="EMBL" id="GFR47218.1"/>
    </source>
</evidence>
<dbReference type="GO" id="GO:0005886">
    <property type="term" value="C:plasma membrane"/>
    <property type="evidence" value="ECO:0007669"/>
    <property type="project" value="UniProtKB-SubCell"/>
</dbReference>
<dbReference type="Proteomes" id="UP001054857">
    <property type="component" value="Unassembled WGS sequence"/>
</dbReference>
<keyword evidence="5 8" id="KW-1133">Transmembrane helix</keyword>
<keyword evidence="6 8" id="KW-0472">Membrane</keyword>
<feature type="compositionally biased region" description="Basic and acidic residues" evidence="7">
    <location>
        <begin position="181"/>
        <end position="193"/>
    </location>
</feature>
<name>A0AAD3DSS3_9CHLO</name>
<keyword evidence="4 8" id="KW-0812">Transmembrane</keyword>
<comment type="caution">
    <text evidence="9">The sequence shown here is derived from an EMBL/GenBank/DDBJ whole genome shotgun (WGS) entry which is preliminary data.</text>
</comment>
<evidence type="ECO:0000256" key="1">
    <source>
        <dbReference type="ARBA" id="ARBA00004651"/>
    </source>
</evidence>
<evidence type="ECO:0000256" key="5">
    <source>
        <dbReference type="ARBA" id="ARBA00022989"/>
    </source>
</evidence>
<dbReference type="InterPro" id="IPR002781">
    <property type="entry name" value="TM_pro_TauE-like"/>
</dbReference>
<feature type="region of interest" description="Disordered" evidence="7">
    <location>
        <begin position="209"/>
        <end position="256"/>
    </location>
</feature>
<gene>
    <name evidence="9" type="ORF">Agub_g8901</name>
</gene>
<feature type="transmembrane region" description="Helical" evidence="8">
    <location>
        <begin position="450"/>
        <end position="470"/>
    </location>
</feature>
<evidence type="ECO:0000256" key="8">
    <source>
        <dbReference type="SAM" id="Phobius"/>
    </source>
</evidence>
<comment type="subcellular location">
    <subcellularLocation>
        <location evidence="1">Cell membrane</location>
        <topology evidence="1">Multi-pass membrane protein</topology>
    </subcellularLocation>
</comment>
<evidence type="ECO:0000256" key="3">
    <source>
        <dbReference type="ARBA" id="ARBA00022475"/>
    </source>
</evidence>
<evidence type="ECO:0000313" key="10">
    <source>
        <dbReference type="Proteomes" id="UP001054857"/>
    </source>
</evidence>
<evidence type="ECO:0000256" key="7">
    <source>
        <dbReference type="SAM" id="MobiDB-lite"/>
    </source>
</evidence>
<keyword evidence="10" id="KW-1185">Reference proteome</keyword>
<feature type="compositionally biased region" description="Basic and acidic residues" evidence="7">
    <location>
        <begin position="152"/>
        <end position="164"/>
    </location>
</feature>
<feature type="region of interest" description="Disordered" evidence="7">
    <location>
        <begin position="150"/>
        <end position="193"/>
    </location>
</feature>
<dbReference type="PANTHER" id="PTHR30269">
    <property type="entry name" value="TRANSMEMBRANE PROTEIN YFCA"/>
    <property type="match status" value="1"/>
</dbReference>
<feature type="transmembrane region" description="Helical" evidence="8">
    <location>
        <begin position="517"/>
        <end position="537"/>
    </location>
</feature>
<keyword evidence="3" id="KW-1003">Cell membrane</keyword>
<dbReference type="Pfam" id="PF01925">
    <property type="entry name" value="TauE"/>
    <property type="match status" value="1"/>
</dbReference>
<feature type="transmembrane region" description="Helical" evidence="8">
    <location>
        <begin position="549"/>
        <end position="568"/>
    </location>
</feature>
<evidence type="ECO:0000256" key="2">
    <source>
        <dbReference type="ARBA" id="ARBA00022448"/>
    </source>
</evidence>
<reference evidence="9 10" key="1">
    <citation type="journal article" date="2021" name="Sci. Rep.">
        <title>Genome sequencing of the multicellular alga Astrephomene provides insights into convergent evolution of germ-soma differentiation.</title>
        <authorList>
            <person name="Yamashita S."/>
            <person name="Yamamoto K."/>
            <person name="Matsuzaki R."/>
            <person name="Suzuki S."/>
            <person name="Yamaguchi H."/>
            <person name="Hirooka S."/>
            <person name="Minakuchi Y."/>
            <person name="Miyagishima S."/>
            <person name="Kawachi M."/>
            <person name="Toyoda A."/>
            <person name="Nozaki H."/>
        </authorList>
    </citation>
    <scope>NUCLEOTIDE SEQUENCE [LARGE SCALE GENOMIC DNA]</scope>
    <source>
        <strain evidence="9 10">NIES-4017</strain>
    </source>
</reference>
<sequence>MTIPSPSIYVVLSLGALSGGVVKGITGFGNAIINLLVWVAFTAAGVDAGPLRLAVLADTIGCLVCGIPLLVMTAAHKTADWRLVLTFVLFTSAGSPLGALLLTRLNPRWVELVMAIVLLLVICLHVRLHETLAAAFRRHRAKRSSAPYDLLGSDHKAAEGDRSDSSNGACPEAITSGMGVKDGRSATRLDPESLQRVPTLLSGSMQLNDHQQTSARTQCLPHSGEGLPVPQSTGTAADVLPHAAPNGDSSCTAGGDDGGQSCLRSVSSGCDVAPDNTRRAGGPHGACAAALPAAPAAAELCVRDTGGLERAGKPSSPSATVILISACCSASGAAPAAGALAGIKAPVAPEDADACGKAAPHSKAHAEAKAVACSSASGNAGTQPLLDTGLLASDAVPLSSASASGSEGGGASIEGHVRHCGACSKARLGGVWGRIRGWLARQDWLQIRRILTIGSVAGFASGVMGGMTGIGGPPIMYMYEKLRVAKDVVRGTNAVNNVLQARLVTYIVMGVFKREEVPLYLITSTVGLVGVGVGNCLAGRLDQKGFSRILVALMSICCLLLFVSAAGLKG</sequence>
<dbReference type="InterPro" id="IPR052017">
    <property type="entry name" value="TSUP"/>
</dbReference>
<accession>A0AAD3DSS3</accession>
<dbReference type="PANTHER" id="PTHR30269:SF38">
    <property type="entry name" value="SULFITE EXPORTER TAUE_SAFE"/>
    <property type="match status" value="1"/>
</dbReference>
<feature type="transmembrane region" description="Helical" evidence="8">
    <location>
        <begin position="53"/>
        <end position="71"/>
    </location>
</feature>
<organism evidence="9 10">
    <name type="scientific">Astrephomene gubernaculifera</name>
    <dbReference type="NCBI Taxonomy" id="47775"/>
    <lineage>
        <taxon>Eukaryota</taxon>
        <taxon>Viridiplantae</taxon>
        <taxon>Chlorophyta</taxon>
        <taxon>core chlorophytes</taxon>
        <taxon>Chlorophyceae</taxon>
        <taxon>CS clade</taxon>
        <taxon>Chlamydomonadales</taxon>
        <taxon>Astrephomenaceae</taxon>
        <taxon>Astrephomene</taxon>
    </lineage>
</organism>
<evidence type="ECO:0000256" key="4">
    <source>
        <dbReference type="ARBA" id="ARBA00022692"/>
    </source>
</evidence>
<dbReference type="AlphaFoldDB" id="A0AAD3DSS3"/>